<feature type="compositionally biased region" description="Polar residues" evidence="2">
    <location>
        <begin position="40"/>
        <end position="49"/>
    </location>
</feature>
<proteinExistence type="predicted"/>
<feature type="region of interest" description="Disordered" evidence="2">
    <location>
        <begin position="605"/>
        <end position="631"/>
    </location>
</feature>
<feature type="region of interest" description="Disordered" evidence="2">
    <location>
        <begin position="383"/>
        <end position="428"/>
    </location>
</feature>
<feature type="region of interest" description="Disordered" evidence="2">
    <location>
        <begin position="314"/>
        <end position="366"/>
    </location>
</feature>
<dbReference type="Proteomes" id="UP001140949">
    <property type="component" value="Unassembled WGS sequence"/>
</dbReference>
<evidence type="ECO:0000256" key="2">
    <source>
        <dbReference type="SAM" id="MobiDB-lite"/>
    </source>
</evidence>
<dbReference type="Gene3D" id="1.10.287.1490">
    <property type="match status" value="1"/>
</dbReference>
<reference evidence="3" key="1">
    <citation type="journal article" date="2023" name="GigaByte">
        <title>Genome assembly of the bearded iris, Iris pallida Lam.</title>
        <authorList>
            <person name="Bruccoleri R.E."/>
            <person name="Oakeley E.J."/>
            <person name="Faust A.M.E."/>
            <person name="Altorfer M."/>
            <person name="Dessus-Babus S."/>
            <person name="Burckhardt D."/>
            <person name="Oertli M."/>
            <person name="Naumann U."/>
            <person name="Petersen F."/>
            <person name="Wong J."/>
        </authorList>
    </citation>
    <scope>NUCLEOTIDE SEQUENCE</scope>
    <source>
        <strain evidence="3">GSM-AAB239-AS_SAM_17_03QT</strain>
    </source>
</reference>
<dbReference type="PANTHER" id="PTHR47490:SF2">
    <property type="entry name" value="PROTEIN BLISTER"/>
    <property type="match status" value="1"/>
</dbReference>
<keyword evidence="4" id="KW-1185">Reference proteome</keyword>
<feature type="compositionally biased region" description="Low complexity" evidence="2">
    <location>
        <begin position="333"/>
        <end position="345"/>
    </location>
</feature>
<keyword evidence="1" id="KW-0175">Coiled coil</keyword>
<accession>A0AAX6EW79</accession>
<feature type="compositionally biased region" description="Polar residues" evidence="2">
    <location>
        <begin position="314"/>
        <end position="326"/>
    </location>
</feature>
<feature type="coiled-coil region" evidence="1">
    <location>
        <begin position="486"/>
        <end position="534"/>
    </location>
</feature>
<feature type="compositionally biased region" description="Polar residues" evidence="2">
    <location>
        <begin position="398"/>
        <end position="419"/>
    </location>
</feature>
<feature type="compositionally biased region" description="Basic and acidic residues" evidence="2">
    <location>
        <begin position="14"/>
        <end position="35"/>
    </location>
</feature>
<dbReference type="AlphaFoldDB" id="A0AAX6EW79"/>
<evidence type="ECO:0000313" key="3">
    <source>
        <dbReference type="EMBL" id="KAJ6808316.1"/>
    </source>
</evidence>
<dbReference type="InterPro" id="IPR044194">
    <property type="entry name" value="BLISTER"/>
</dbReference>
<evidence type="ECO:0008006" key="5">
    <source>
        <dbReference type="Google" id="ProtNLM"/>
    </source>
</evidence>
<reference evidence="3" key="2">
    <citation type="submission" date="2023-04" db="EMBL/GenBank/DDBJ databases">
        <authorList>
            <person name="Bruccoleri R.E."/>
            <person name="Oakeley E.J."/>
            <person name="Faust A.-M."/>
            <person name="Dessus-Babus S."/>
            <person name="Altorfer M."/>
            <person name="Burckhardt D."/>
            <person name="Oertli M."/>
            <person name="Naumann U."/>
            <person name="Petersen F."/>
            <person name="Wong J."/>
        </authorList>
    </citation>
    <scope>NUCLEOTIDE SEQUENCE</scope>
    <source>
        <strain evidence="3">GSM-AAB239-AS_SAM_17_03QT</strain>
        <tissue evidence="3">Leaf</tissue>
    </source>
</reference>
<feature type="compositionally biased region" description="Basic and acidic residues" evidence="2">
    <location>
        <begin position="114"/>
        <end position="131"/>
    </location>
</feature>
<dbReference type="EMBL" id="JANAVB010033418">
    <property type="protein sequence ID" value="KAJ6808316.1"/>
    <property type="molecule type" value="Genomic_DNA"/>
</dbReference>
<evidence type="ECO:0000256" key="1">
    <source>
        <dbReference type="SAM" id="Coils"/>
    </source>
</evidence>
<dbReference type="PANTHER" id="PTHR47490">
    <property type="entry name" value="PROTEIN BLISTER"/>
    <property type="match status" value="1"/>
</dbReference>
<comment type="caution">
    <text evidence="3">The sequence shown here is derived from an EMBL/GenBank/DDBJ whole genome shotgun (WGS) entry which is preliminary data.</text>
</comment>
<feature type="coiled-coil region" evidence="1">
    <location>
        <begin position="714"/>
        <end position="741"/>
    </location>
</feature>
<feature type="region of interest" description="Disordered" evidence="2">
    <location>
        <begin position="1"/>
        <end position="84"/>
    </location>
</feature>
<feature type="compositionally biased region" description="Basic and acidic residues" evidence="2">
    <location>
        <begin position="51"/>
        <end position="64"/>
    </location>
</feature>
<organism evidence="3 4">
    <name type="scientific">Iris pallida</name>
    <name type="common">Sweet iris</name>
    <dbReference type="NCBI Taxonomy" id="29817"/>
    <lineage>
        <taxon>Eukaryota</taxon>
        <taxon>Viridiplantae</taxon>
        <taxon>Streptophyta</taxon>
        <taxon>Embryophyta</taxon>
        <taxon>Tracheophyta</taxon>
        <taxon>Spermatophyta</taxon>
        <taxon>Magnoliopsida</taxon>
        <taxon>Liliopsida</taxon>
        <taxon>Asparagales</taxon>
        <taxon>Iridaceae</taxon>
        <taxon>Iridoideae</taxon>
        <taxon>Irideae</taxon>
        <taxon>Iris</taxon>
    </lineage>
</organism>
<gene>
    <name evidence="3" type="ORF">M6B38_168075</name>
</gene>
<feature type="compositionally biased region" description="Basic and acidic residues" evidence="2">
    <location>
        <begin position="608"/>
        <end position="619"/>
    </location>
</feature>
<evidence type="ECO:0000313" key="4">
    <source>
        <dbReference type="Proteomes" id="UP001140949"/>
    </source>
</evidence>
<feature type="compositionally biased region" description="Polar residues" evidence="2">
    <location>
        <begin position="620"/>
        <end position="631"/>
    </location>
</feature>
<protein>
    <recommendedName>
        <fullName evidence="5">BLISTER</fullName>
    </recommendedName>
</protein>
<feature type="compositionally biased region" description="Low complexity" evidence="2">
    <location>
        <begin position="65"/>
        <end position="78"/>
    </location>
</feature>
<feature type="region of interest" description="Disordered" evidence="2">
    <location>
        <begin position="108"/>
        <end position="139"/>
    </location>
</feature>
<sequence>MASAQVISNPRKLGHLEAGKKKLEEFRKKKAEGRAKKAASTGQLVSADTDQYEKSSENSEHVRDGSTSGTYTSPSGLGMAPETKAAYSFESTDIGASNEIHATSSVLAESGHSLYDDSKRYAGKGASEKSESSGFSESVYYDHGRESGELSHKVETKIGSSDDSSADQFNAFNITNKSPNIYMDNNHSNFHSFLKDQSIQDRYSSKVNASNPETYGVTPVRTLEKSEKVIEQSTLGVPSSSANTSGLREGAAAGTGFYHSGNMYHDNAMYSGGRKMDDRLENHFDVDSARLRSSESSYESSSLAYKSSQYQEPFSSAGYGTSSGRSRPSFLDSLGVSRVSSSSHVPDGEPKKAEPPAFRNSQIQSTDIPGFSLDRAVSEFKTADQSFKPSTPDYYTGNELSMNSASPNDAKQTSPNDAKQLSEKAGDYHAQRGHEFTVKKDEDFTALEQHIEDLTQEKFSLQRALDTSQTLAQSLAAENSSLTDSYNQQGKVVSQLRSDIERLEKEIKAQLLAFESLKMEFANAQLECNAADERAKILASEVIGLEEKALRLRSNELKLGKQLENMDSEMTSYKRKVSILEKERQDFQSTIDALQEEKKLLQSKLRKASTDGKVNDSKKTSAQRSVSTSTEDIGEMVTSTINPLQDRETSAVLATDASISPMLPEDGGLNVPDASADIPHDQLRMIDNINSLISELALEREELVGALKIESSNCLKLKDLNKDLSQKLEAQTQRLELLTAQRMAAGDALARPIDTHSMQDTVESVDEGDEVVERVLGWIMKLFPGGPAKRRPSKRL</sequence>
<dbReference type="GO" id="GO:0040008">
    <property type="term" value="P:regulation of growth"/>
    <property type="evidence" value="ECO:0007669"/>
    <property type="project" value="InterPro"/>
</dbReference>
<name>A0AAX6EW79_IRIPA</name>